<accession>A0A329S8D3</accession>
<evidence type="ECO:0000313" key="2">
    <source>
        <dbReference type="EMBL" id="KAG6942473.1"/>
    </source>
</evidence>
<dbReference type="EMBL" id="JAENGZ010002965">
    <property type="protein sequence ID" value="KAG6942473.1"/>
    <property type="molecule type" value="Genomic_DNA"/>
</dbReference>
<organism evidence="3 4">
    <name type="scientific">Phytophthora cactorum</name>
    <dbReference type="NCBI Taxonomy" id="29920"/>
    <lineage>
        <taxon>Eukaryota</taxon>
        <taxon>Sar</taxon>
        <taxon>Stramenopiles</taxon>
        <taxon>Oomycota</taxon>
        <taxon>Peronosporomycetes</taxon>
        <taxon>Peronosporales</taxon>
        <taxon>Peronosporaceae</taxon>
        <taxon>Phytophthora</taxon>
    </lineage>
</organism>
<feature type="region of interest" description="Disordered" evidence="1">
    <location>
        <begin position="47"/>
        <end position="91"/>
    </location>
</feature>
<feature type="compositionally biased region" description="Basic and acidic residues" evidence="1">
    <location>
        <begin position="168"/>
        <end position="177"/>
    </location>
</feature>
<evidence type="ECO:0008006" key="5">
    <source>
        <dbReference type="Google" id="ProtNLM"/>
    </source>
</evidence>
<dbReference type="OrthoDB" id="10298743at2759"/>
<evidence type="ECO:0000313" key="3">
    <source>
        <dbReference type="EMBL" id="RAW31968.1"/>
    </source>
</evidence>
<dbReference type="VEuPathDB" id="FungiDB:PC110_g11684"/>
<evidence type="ECO:0000313" key="4">
    <source>
        <dbReference type="Proteomes" id="UP000251314"/>
    </source>
</evidence>
<sequence length="230" mass="24444">MSEGMPEGGWIVDVSGRACMCMVWWKHAICSHVVKASQFAELPCPGMPPPNPRLVSPVSSRDNATRTSRAGQRHAPESAVSEQLPPDAVLSGPPTLREHRVVGVHVVAENVVIGEDDLNINVLEEAPVLLGAIAADATHNEAHAAVAPEADDAEAEVPVPEAFQPSGPDREASDTDQVHMICGDGRSNRDASEPAVDSEPLEGEGVSAIDLNLRRSGRVKDVSRQRCGHQ</sequence>
<dbReference type="Proteomes" id="UP000251314">
    <property type="component" value="Unassembled WGS sequence"/>
</dbReference>
<name>A0A329S8D3_9STRA</name>
<dbReference type="Proteomes" id="UP000688947">
    <property type="component" value="Unassembled WGS sequence"/>
</dbReference>
<reference evidence="2" key="2">
    <citation type="submission" date="2021-01" db="EMBL/GenBank/DDBJ databases">
        <title>Phytophthora aleatoria, a newly-described species from Pinus radiata is distinct from Phytophthora cactorum isolates based on comparative genomics.</title>
        <authorList>
            <person name="Mcdougal R."/>
            <person name="Panda P."/>
            <person name="Williams N."/>
            <person name="Studholme D.J."/>
        </authorList>
    </citation>
    <scope>NUCLEOTIDE SEQUENCE</scope>
    <source>
        <strain evidence="2">NZFS 3830</strain>
    </source>
</reference>
<dbReference type="EMBL" id="MJFZ01000299">
    <property type="protein sequence ID" value="RAW31968.1"/>
    <property type="molecule type" value="Genomic_DNA"/>
</dbReference>
<proteinExistence type="predicted"/>
<gene>
    <name evidence="2" type="ORF">JG687_00019036</name>
    <name evidence="3" type="ORF">PC110_g11684</name>
</gene>
<dbReference type="AlphaFoldDB" id="A0A329S8D3"/>
<feature type="compositionally biased region" description="Polar residues" evidence="1">
    <location>
        <begin position="57"/>
        <end position="70"/>
    </location>
</feature>
<reference evidence="3 4" key="1">
    <citation type="submission" date="2018-01" db="EMBL/GenBank/DDBJ databases">
        <title>Draft genome of the strawberry crown rot pathogen Phytophthora cactorum.</title>
        <authorList>
            <person name="Armitage A.D."/>
            <person name="Lysoe E."/>
            <person name="Nellist C.F."/>
            <person name="Harrison R.J."/>
            <person name="Brurberg M.B."/>
        </authorList>
    </citation>
    <scope>NUCLEOTIDE SEQUENCE [LARGE SCALE GENOMIC DNA]</scope>
    <source>
        <strain evidence="3 4">10300</strain>
    </source>
</reference>
<protein>
    <recommendedName>
        <fullName evidence="5">SWIM-type domain-containing protein</fullName>
    </recommendedName>
</protein>
<feature type="region of interest" description="Disordered" evidence="1">
    <location>
        <begin position="160"/>
        <end position="209"/>
    </location>
</feature>
<evidence type="ECO:0000256" key="1">
    <source>
        <dbReference type="SAM" id="MobiDB-lite"/>
    </source>
</evidence>
<comment type="caution">
    <text evidence="3">The sequence shown here is derived from an EMBL/GenBank/DDBJ whole genome shotgun (WGS) entry which is preliminary data.</text>
</comment>
<keyword evidence="4" id="KW-1185">Reference proteome</keyword>